<keyword evidence="2" id="KW-1133">Transmembrane helix</keyword>
<evidence type="ECO:0000256" key="2">
    <source>
        <dbReference type="SAM" id="Phobius"/>
    </source>
</evidence>
<dbReference type="EMBL" id="FPHN01000234">
    <property type="protein sequence ID" value="SFV67873.1"/>
    <property type="molecule type" value="Genomic_DNA"/>
</dbReference>
<dbReference type="Gene3D" id="3.90.45.10">
    <property type="entry name" value="Peptide deformylase"/>
    <property type="match status" value="1"/>
</dbReference>
<reference evidence="3" key="1">
    <citation type="submission" date="2016-10" db="EMBL/GenBank/DDBJ databases">
        <authorList>
            <person name="de Groot N.N."/>
        </authorList>
    </citation>
    <scope>NUCLEOTIDE SEQUENCE</scope>
</reference>
<dbReference type="SUPFAM" id="SSF56420">
    <property type="entry name" value="Peptide deformylase"/>
    <property type="match status" value="1"/>
</dbReference>
<comment type="similarity">
    <text evidence="1">Belongs to the polypeptide deformylase family.</text>
</comment>
<keyword evidence="2" id="KW-0472">Membrane</keyword>
<dbReference type="Pfam" id="PF01327">
    <property type="entry name" value="Pep_deformylase"/>
    <property type="match status" value="1"/>
</dbReference>
<keyword evidence="2" id="KW-0812">Transmembrane</keyword>
<feature type="transmembrane region" description="Helical" evidence="2">
    <location>
        <begin position="186"/>
        <end position="203"/>
    </location>
</feature>
<dbReference type="GO" id="GO:0042586">
    <property type="term" value="F:peptide deformylase activity"/>
    <property type="evidence" value="ECO:0007669"/>
    <property type="project" value="UniProtKB-EC"/>
</dbReference>
<evidence type="ECO:0000256" key="1">
    <source>
        <dbReference type="ARBA" id="ARBA00010759"/>
    </source>
</evidence>
<name>A0A1W1CQ84_9ZZZZ</name>
<accession>A0A1W1CQ84</accession>
<evidence type="ECO:0000313" key="3">
    <source>
        <dbReference type="EMBL" id="SFV67873.1"/>
    </source>
</evidence>
<gene>
    <name evidence="3" type="ORF">MNB_SV-14-198</name>
</gene>
<dbReference type="PRINTS" id="PR01576">
    <property type="entry name" value="PDEFORMYLASE"/>
</dbReference>
<keyword evidence="3" id="KW-0378">Hydrolase</keyword>
<proteinExistence type="inferred from homology"/>
<dbReference type="PANTHER" id="PTHR10458:SF22">
    <property type="entry name" value="PEPTIDE DEFORMYLASE"/>
    <property type="match status" value="1"/>
</dbReference>
<feature type="transmembrane region" description="Helical" evidence="2">
    <location>
        <begin position="253"/>
        <end position="271"/>
    </location>
</feature>
<protein>
    <submittedName>
        <fullName evidence="3">Peptide deformylase</fullName>
        <ecNumber evidence="3">3.5.1.88</ecNumber>
    </submittedName>
</protein>
<dbReference type="AlphaFoldDB" id="A0A1W1CQ84"/>
<dbReference type="PANTHER" id="PTHR10458">
    <property type="entry name" value="PEPTIDE DEFORMYLASE"/>
    <property type="match status" value="1"/>
</dbReference>
<dbReference type="EC" id="3.5.1.88" evidence="3"/>
<feature type="transmembrane region" description="Helical" evidence="2">
    <location>
        <begin position="215"/>
        <end position="233"/>
    </location>
</feature>
<organism evidence="3">
    <name type="scientific">hydrothermal vent metagenome</name>
    <dbReference type="NCBI Taxonomy" id="652676"/>
    <lineage>
        <taxon>unclassified sequences</taxon>
        <taxon>metagenomes</taxon>
        <taxon>ecological metagenomes</taxon>
    </lineage>
</organism>
<sequence>MVQQIKYYPDTSININAGPIRRFKESYRDMLRDIIDTMKEHNLNALSAIQIGYPYQLMVIKENEEYCAYANPRIITQNKPFDSTEESIYFKNHAITVKRYEELSIIYDDENGEMKTKKINNKEEASTFQRKVDYLFNATLLDRLNPNQKEQAIKALAGKGIMPDKTDDYCPTFSKKEYFVSVSDKLLFFMFISLILPLFGIEKSTLDSWYTYDKFAFPAVIVIMIGFFFYAQYEARKFRQCTSCQIGNNIGVMFKRIVAGVVFAVASYFVLG</sequence>
<dbReference type="InterPro" id="IPR036821">
    <property type="entry name" value="Peptide_deformylase_sf"/>
</dbReference>
<dbReference type="InterPro" id="IPR023635">
    <property type="entry name" value="Peptide_deformylase"/>
</dbReference>